<dbReference type="NCBIfam" id="NF003372">
    <property type="entry name" value="PRK04447.1-5"/>
    <property type="match status" value="1"/>
</dbReference>
<evidence type="ECO:0000313" key="2">
    <source>
        <dbReference type="EMBL" id="CUX78053.1"/>
    </source>
</evidence>
<dbReference type="Proteomes" id="UP000093069">
    <property type="component" value="Chromosome I"/>
</dbReference>
<organism evidence="2 3">
    <name type="scientific">Thermococcus chitonophagus</name>
    <dbReference type="NCBI Taxonomy" id="54262"/>
    <lineage>
        <taxon>Archaea</taxon>
        <taxon>Methanobacteriati</taxon>
        <taxon>Methanobacteriota</taxon>
        <taxon>Thermococci</taxon>
        <taxon>Thermococcales</taxon>
        <taxon>Thermococcaceae</taxon>
        <taxon>Thermococcus</taxon>
    </lineage>
</organism>
<gene>
    <name evidence="2" type="ORF">CHITON_1274</name>
</gene>
<keyword evidence="2" id="KW-0808">Transferase</keyword>
<dbReference type="SUPFAM" id="SSF52733">
    <property type="entry name" value="Nicotinate mononucleotide:5,6-dimethylbenzimidazole phosphoribosyltransferase (CobT)"/>
    <property type="match status" value="1"/>
</dbReference>
<protein>
    <recommendedName>
        <fullName evidence="1">UPF0284 protein CHITON_1274</fullName>
    </recommendedName>
</protein>
<proteinExistence type="inferred from homology"/>
<dbReference type="InterPro" id="IPR036087">
    <property type="entry name" value="Nict_dMeBzImd_PRibTrfase_sf"/>
</dbReference>
<dbReference type="CDD" id="cd02439">
    <property type="entry name" value="DMB-PRT_CobT"/>
    <property type="match status" value="1"/>
</dbReference>
<dbReference type="NCBIfam" id="TIGR00303">
    <property type="entry name" value="nicotinate mononucleotide-dependent phosphoribosyltransferase CobT"/>
    <property type="match status" value="1"/>
</dbReference>
<dbReference type="KEGG" id="tch:CHITON_1274"/>
<dbReference type="Pfam" id="PF02277">
    <property type="entry name" value="DBI_PRT"/>
    <property type="match status" value="1"/>
</dbReference>
<reference evidence="3" key="1">
    <citation type="submission" date="2016-01" db="EMBL/GenBank/DDBJ databases">
        <authorList>
            <person name="Vorgias C.E."/>
        </authorList>
    </citation>
    <scope>NUCLEOTIDE SEQUENCE [LARGE SCALE GENOMIC DNA]</scope>
</reference>
<dbReference type="InterPro" id="IPR002805">
    <property type="entry name" value="Nict_dMeBzImd_PRibTrfase_arc"/>
</dbReference>
<keyword evidence="2" id="KW-0328">Glycosyltransferase</keyword>
<dbReference type="STRING" id="54262.CHITON_1274"/>
<dbReference type="EMBL" id="LN999010">
    <property type="protein sequence ID" value="CUX78053.1"/>
    <property type="molecule type" value="Genomic_DNA"/>
</dbReference>
<dbReference type="AlphaFoldDB" id="A0A160VSH9"/>
<sequence length="343" mass="37255">MDNFSNGGGMKSLFVLVLGNTEISLIPGISVAGATPELTKLTPPADAEYLFYEKPRIIDAIPVTPEGHPTPAIITKAARELAKFPILVVRGGTYLPPMLPHVHISDKIGRDFREEPALPEVEEIIERAKLLGEELNKTNIEELVIGESTPGGTTTAQAVLWALGYEARTSSASPSNPQELKRKVIEEGFKRAGVEKGSLKDDPIEAIRQFGDPMMATVVGLSLGFRKNVVLAGGTQMLAVAAVLKALEESMDRFMIATTKWIVQDKSATFVETAREIGIITYSADLDFSNSKFKGLQDYERGYVKEGVGAGGATWLAVKAGFSPEDVSRKVEELYERLMKMKG</sequence>
<evidence type="ECO:0000256" key="1">
    <source>
        <dbReference type="HAMAP-Rule" id="MF_01086"/>
    </source>
</evidence>
<dbReference type="NCBIfam" id="NF003368">
    <property type="entry name" value="PRK04447.1-1"/>
    <property type="match status" value="1"/>
</dbReference>
<dbReference type="GO" id="GO:0008939">
    <property type="term" value="F:nicotinate-nucleotide-dimethylbenzimidazole phosphoribosyltransferase activity"/>
    <property type="evidence" value="ECO:0007669"/>
    <property type="project" value="InterPro"/>
</dbReference>
<dbReference type="Gene3D" id="3.40.50.10210">
    <property type="match status" value="1"/>
</dbReference>
<name>A0A160VSH9_9EURY</name>
<dbReference type="HAMAP" id="MF_01086">
    <property type="entry name" value="UPF0284"/>
    <property type="match status" value="1"/>
</dbReference>
<dbReference type="PANTHER" id="PTHR38811:SF1">
    <property type="entry name" value="UPF0284 PROTEIN SLL1500"/>
    <property type="match status" value="1"/>
</dbReference>
<accession>A0A160VSH9</accession>
<comment type="similarity">
    <text evidence="1">Belongs to the UPF0284 family.</text>
</comment>
<evidence type="ECO:0000313" key="3">
    <source>
        <dbReference type="Proteomes" id="UP000093069"/>
    </source>
</evidence>
<dbReference type="PANTHER" id="PTHR38811">
    <property type="match status" value="1"/>
</dbReference>
<dbReference type="InterPro" id="IPR003200">
    <property type="entry name" value="Nict_dMeBzImd_PRibTrfase"/>
</dbReference>